<dbReference type="InterPro" id="IPR002346">
    <property type="entry name" value="Mopterin_DH_FAD-bd"/>
</dbReference>
<dbReference type="InterPro" id="IPR016169">
    <property type="entry name" value="FAD-bd_PCMH_sub2"/>
</dbReference>
<dbReference type="SMART" id="SM01092">
    <property type="entry name" value="CO_deh_flav_C"/>
    <property type="match status" value="1"/>
</dbReference>
<dbReference type="Gene3D" id="3.30.43.10">
    <property type="entry name" value="Uridine Diphospho-n-acetylenolpyruvylglucosamine Reductase, domain 2"/>
    <property type="match status" value="1"/>
</dbReference>
<dbReference type="Gene3D" id="3.30.465.10">
    <property type="match status" value="2"/>
</dbReference>
<evidence type="ECO:0000256" key="2">
    <source>
        <dbReference type="ARBA" id="ARBA00022827"/>
    </source>
</evidence>
<protein>
    <submittedName>
        <fullName evidence="4">FAD-binding molybdopterin dehydrogenase</fullName>
    </submittedName>
</protein>
<dbReference type="InterPro" id="IPR051312">
    <property type="entry name" value="Diverse_Substr_Oxidored"/>
</dbReference>
<feature type="domain" description="FAD-binding PCMH-type" evidence="3">
    <location>
        <begin position="1"/>
        <end position="219"/>
    </location>
</feature>
<comment type="caution">
    <text evidence="4">The sequence shown here is derived from an EMBL/GenBank/DDBJ whole genome shotgun (WGS) entry which is preliminary data.</text>
</comment>
<accession>A0A370KWH2</accession>
<keyword evidence="2" id="KW-0274">FAD</keyword>
<dbReference type="OrthoDB" id="9814706at2"/>
<dbReference type="Pfam" id="PF03450">
    <property type="entry name" value="CO_deh_flav_C"/>
    <property type="match status" value="1"/>
</dbReference>
<dbReference type="Proteomes" id="UP000254939">
    <property type="component" value="Unassembled WGS sequence"/>
</dbReference>
<dbReference type="InterPro" id="IPR016167">
    <property type="entry name" value="FAD-bd_PCMH_sub1"/>
</dbReference>
<dbReference type="InterPro" id="IPR016166">
    <property type="entry name" value="FAD-bd_PCMH"/>
</dbReference>
<reference evidence="4 5" key="1">
    <citation type="submission" date="2017-03" db="EMBL/GenBank/DDBJ databases">
        <title>Genome analysis of Rhizobial strains effectives or ineffectives for nitrogen fixation isolated from bean seeds.</title>
        <authorList>
            <person name="Peralta H."/>
            <person name="Aguilar-Vera A."/>
            <person name="Mora Y."/>
            <person name="Vargas-Lagunas C."/>
            <person name="Girard L."/>
            <person name="Mora J."/>
        </authorList>
    </citation>
    <scope>NUCLEOTIDE SEQUENCE [LARGE SCALE GENOMIC DNA]</scope>
    <source>
        <strain evidence="4 5">CCGM3</strain>
    </source>
</reference>
<dbReference type="PANTHER" id="PTHR42659">
    <property type="entry name" value="XANTHINE DEHYDROGENASE SUBUNIT C-RELATED"/>
    <property type="match status" value="1"/>
</dbReference>
<dbReference type="Pfam" id="PF00941">
    <property type="entry name" value="FAD_binding_5"/>
    <property type="match status" value="1"/>
</dbReference>
<evidence type="ECO:0000256" key="1">
    <source>
        <dbReference type="ARBA" id="ARBA00022630"/>
    </source>
</evidence>
<dbReference type="SUPFAM" id="SSF55447">
    <property type="entry name" value="CO dehydrogenase flavoprotein C-terminal domain-like"/>
    <property type="match status" value="1"/>
</dbReference>
<name>A0A370KWH2_9HYPH</name>
<dbReference type="PROSITE" id="PS51387">
    <property type="entry name" value="FAD_PCMH"/>
    <property type="match status" value="1"/>
</dbReference>
<proteinExistence type="predicted"/>
<sequence>MLPFVLEKANNTEAAIASAAAGARYIAGGTTLVDLMREEVERPDQLVDINALPLGDIRVDGEDLVIGALARMSDVATHPDVQRLQPVIAESLIEGASPQLRNMASMGGNLLQRCRCPYFRMLDSACNKRAPGSGCAAIDGLNAGNAILGTSDHCVATHPSDVAVALVALGATMRVRGPQGERSFPVEDLFRLPGNTPHLEHTLLPAELILEIRVPSGPHSRRARYLKVRDRASYEFALVSAAVALDVDNGLIRSARIAVGGVGTKPWRLRACEAALAGKAADRASFEAAAHLATDGARPLSHNHYKVELLPRTIVRALEMAGEVA</sequence>
<keyword evidence="1" id="KW-0285">Flavoprotein</keyword>
<gene>
    <name evidence="4" type="ORF">B5K06_03960</name>
</gene>
<organism evidence="4 5">
    <name type="scientific">Rhizobium grahamii</name>
    <dbReference type="NCBI Taxonomy" id="1120045"/>
    <lineage>
        <taxon>Bacteria</taxon>
        <taxon>Pseudomonadati</taxon>
        <taxon>Pseudomonadota</taxon>
        <taxon>Alphaproteobacteria</taxon>
        <taxon>Hyphomicrobiales</taxon>
        <taxon>Rhizobiaceae</taxon>
        <taxon>Rhizobium/Agrobacterium group</taxon>
        <taxon>Rhizobium</taxon>
    </lineage>
</organism>
<evidence type="ECO:0000313" key="5">
    <source>
        <dbReference type="Proteomes" id="UP000254939"/>
    </source>
</evidence>
<dbReference type="PANTHER" id="PTHR42659:SF1">
    <property type="entry name" value="OXIDOREDUCTASE"/>
    <property type="match status" value="1"/>
</dbReference>
<dbReference type="GO" id="GO:0016491">
    <property type="term" value="F:oxidoreductase activity"/>
    <property type="evidence" value="ECO:0007669"/>
    <property type="project" value="InterPro"/>
</dbReference>
<dbReference type="SUPFAM" id="SSF56176">
    <property type="entry name" value="FAD-binding/transporter-associated domain-like"/>
    <property type="match status" value="1"/>
</dbReference>
<evidence type="ECO:0000313" key="4">
    <source>
        <dbReference type="EMBL" id="RDJ15467.1"/>
    </source>
</evidence>
<dbReference type="RefSeq" id="WP_114711554.1">
    <property type="nucleotide sequence ID" value="NZ_KZ857258.1"/>
</dbReference>
<dbReference type="GO" id="GO:0071949">
    <property type="term" value="F:FAD binding"/>
    <property type="evidence" value="ECO:0007669"/>
    <property type="project" value="InterPro"/>
</dbReference>
<dbReference type="InterPro" id="IPR036683">
    <property type="entry name" value="CO_DH_flav_C_dom_sf"/>
</dbReference>
<dbReference type="EMBL" id="NAAC01000004">
    <property type="protein sequence ID" value="RDJ15467.1"/>
    <property type="molecule type" value="Genomic_DNA"/>
</dbReference>
<dbReference type="InterPro" id="IPR036318">
    <property type="entry name" value="FAD-bd_PCMH-like_sf"/>
</dbReference>
<dbReference type="Gene3D" id="3.30.390.50">
    <property type="entry name" value="CO dehydrogenase flavoprotein, C-terminal domain"/>
    <property type="match status" value="1"/>
</dbReference>
<evidence type="ECO:0000259" key="3">
    <source>
        <dbReference type="PROSITE" id="PS51387"/>
    </source>
</evidence>
<dbReference type="InterPro" id="IPR005107">
    <property type="entry name" value="CO_DH_flav_C"/>
</dbReference>
<dbReference type="AlphaFoldDB" id="A0A370KWH2"/>